<name>A0ABT3RIL7_9BACT</name>
<dbReference type="RefSeq" id="WP_266053308.1">
    <property type="nucleotide sequence ID" value="NZ_JAPFQO010000009.1"/>
</dbReference>
<dbReference type="SUPFAM" id="SSF81301">
    <property type="entry name" value="Nucleotidyltransferase"/>
    <property type="match status" value="1"/>
</dbReference>
<dbReference type="Pfam" id="PF09970">
    <property type="entry name" value="DUF2204"/>
    <property type="match status" value="1"/>
</dbReference>
<keyword evidence="2" id="KW-1185">Reference proteome</keyword>
<dbReference type="Gene3D" id="3.30.460.40">
    <property type="match status" value="1"/>
</dbReference>
<sequence>MMAKVIELQEGIHRQAAHDFYREALGIMADSNIDFMVGGGFALRLYTDIMRDTKDLDVFCKASDTPAILKAFKENGFDTELTDVRWLAKAIKGEHFMDIIFNNPGNHCAVDDSWFERSTLSELLGIKVRVIPAETLIWSKLYVQNRERYDGADINHIILRYGDKLDWKWLWQHMETHWQLLLAQFLSFQFVYPSERDIIPVWLVDELFKRAKNELEMPAPKEKICRGPLIDQTQYKIDITDWDFKVVTIRSV</sequence>
<evidence type="ECO:0000313" key="1">
    <source>
        <dbReference type="EMBL" id="MCX2741193.1"/>
    </source>
</evidence>
<evidence type="ECO:0000313" key="2">
    <source>
        <dbReference type="Proteomes" id="UP001207228"/>
    </source>
</evidence>
<comment type="caution">
    <text evidence="1">The sequence shown here is derived from an EMBL/GenBank/DDBJ whole genome shotgun (WGS) entry which is preliminary data.</text>
</comment>
<dbReference type="Proteomes" id="UP001207228">
    <property type="component" value="Unassembled WGS sequence"/>
</dbReference>
<protein>
    <submittedName>
        <fullName evidence="1">Nucleotidyltransferase</fullName>
    </submittedName>
</protein>
<proteinExistence type="predicted"/>
<dbReference type="EMBL" id="JAPFQO010000009">
    <property type="protein sequence ID" value="MCX2741193.1"/>
    <property type="molecule type" value="Genomic_DNA"/>
</dbReference>
<organism evidence="1 2">
    <name type="scientific">Pontibacter anaerobius</name>
    <dbReference type="NCBI Taxonomy" id="2993940"/>
    <lineage>
        <taxon>Bacteria</taxon>
        <taxon>Pseudomonadati</taxon>
        <taxon>Bacteroidota</taxon>
        <taxon>Cytophagia</taxon>
        <taxon>Cytophagales</taxon>
        <taxon>Hymenobacteraceae</taxon>
        <taxon>Pontibacter</taxon>
    </lineage>
</organism>
<gene>
    <name evidence="1" type="ORF">OO017_14635</name>
</gene>
<dbReference type="InterPro" id="IPR018700">
    <property type="entry name" value="DUF2204"/>
</dbReference>
<accession>A0ABT3RIL7</accession>
<reference evidence="1 2" key="1">
    <citation type="submission" date="2022-11" db="EMBL/GenBank/DDBJ databases">
        <title>The characterization of three novel Bacteroidetes species and genomic analysis of their roles in tidal elemental geochemical cycles.</title>
        <authorList>
            <person name="Ma K.-J."/>
        </authorList>
    </citation>
    <scope>NUCLEOTIDE SEQUENCE [LARGE SCALE GENOMIC DNA]</scope>
    <source>
        <strain evidence="1 2">M82</strain>
    </source>
</reference>
<dbReference type="InterPro" id="IPR043519">
    <property type="entry name" value="NT_sf"/>
</dbReference>